<dbReference type="Pfam" id="PF01263">
    <property type="entry name" value="Aldose_epim"/>
    <property type="match status" value="1"/>
</dbReference>
<dbReference type="InterPro" id="IPR014718">
    <property type="entry name" value="GH-type_carb-bd"/>
</dbReference>
<keyword evidence="13 14" id="KW-0119">Carbohydrate metabolism</keyword>
<dbReference type="InterPro" id="IPR011013">
    <property type="entry name" value="Gal_mutarotase_sf_dom"/>
</dbReference>
<dbReference type="GO" id="GO:0005737">
    <property type="term" value="C:cytoplasm"/>
    <property type="evidence" value="ECO:0007669"/>
    <property type="project" value="UniProtKB-SubCell"/>
</dbReference>
<feature type="binding site" evidence="17">
    <location>
        <begin position="187"/>
        <end position="189"/>
    </location>
    <ligand>
        <name>beta-D-galactose</name>
        <dbReference type="ChEBI" id="CHEBI:27667"/>
    </ligand>
</feature>
<dbReference type="InterPro" id="IPR008183">
    <property type="entry name" value="Aldose_1/G6P_1-epimerase"/>
</dbReference>
<gene>
    <name evidence="18" type="ORF">ASU33_00035</name>
</gene>
<evidence type="ECO:0000256" key="3">
    <source>
        <dbReference type="ARBA" id="ARBA00004496"/>
    </source>
</evidence>
<dbReference type="InterPro" id="IPR015443">
    <property type="entry name" value="Aldose_1-epimerase"/>
</dbReference>
<dbReference type="SUPFAM" id="SSF74650">
    <property type="entry name" value="Galactose mutarotase-like"/>
    <property type="match status" value="1"/>
</dbReference>
<dbReference type="FunFam" id="2.70.98.10:FF:000003">
    <property type="entry name" value="Aldose 1-epimerase"/>
    <property type="match status" value="1"/>
</dbReference>
<feature type="binding site" evidence="17">
    <location>
        <begin position="88"/>
        <end position="89"/>
    </location>
    <ligand>
        <name>beta-D-galactose</name>
        <dbReference type="ChEBI" id="CHEBI:27667"/>
    </ligand>
</feature>
<dbReference type="OrthoDB" id="9779408at2"/>
<evidence type="ECO:0000256" key="9">
    <source>
        <dbReference type="ARBA" id="ARBA00022490"/>
    </source>
</evidence>
<feature type="active site" description="Proton donor" evidence="15">
    <location>
        <position position="187"/>
    </location>
</feature>
<comment type="similarity">
    <text evidence="5 14">Belongs to the aldose epimerase family.</text>
</comment>
<protein>
    <recommendedName>
        <fullName evidence="8 14">Aldose 1-epimerase</fullName>
        <ecNumber evidence="7 14">5.1.3.3</ecNumber>
    </recommendedName>
</protein>
<keyword evidence="19" id="KW-1185">Reference proteome</keyword>
<evidence type="ECO:0000256" key="13">
    <source>
        <dbReference type="ARBA" id="ARBA00023277"/>
    </source>
</evidence>
<comment type="cofactor">
    <cofactor evidence="2">
        <name>Ca(2+)</name>
        <dbReference type="ChEBI" id="CHEBI:29108"/>
    </cofactor>
</comment>
<organism evidence="18 19">
    <name type="scientific">Solirubrum puertoriconensis</name>
    <dbReference type="NCBI Taxonomy" id="1751427"/>
    <lineage>
        <taxon>Bacteria</taxon>
        <taxon>Pseudomonadati</taxon>
        <taxon>Bacteroidota</taxon>
        <taxon>Cytophagia</taxon>
        <taxon>Cytophagales</taxon>
    </lineage>
</organism>
<evidence type="ECO:0000256" key="14">
    <source>
        <dbReference type="PIRNR" id="PIRNR005096"/>
    </source>
</evidence>
<comment type="subunit">
    <text evidence="6">Monomer.</text>
</comment>
<comment type="subcellular location">
    <subcellularLocation>
        <location evidence="3">Cytoplasm</location>
    </subcellularLocation>
</comment>
<evidence type="ECO:0000256" key="17">
    <source>
        <dbReference type="PIRSR" id="PIRSR005096-3"/>
    </source>
</evidence>
<feature type="binding site" evidence="16">
    <location>
        <position position="253"/>
    </location>
    <ligand>
        <name>beta-D-galactose</name>
        <dbReference type="ChEBI" id="CHEBI:27667"/>
    </ligand>
</feature>
<comment type="caution">
    <text evidence="18">The sequence shown here is derived from an EMBL/GenBank/DDBJ whole genome shotgun (WGS) entry which is preliminary data.</text>
</comment>
<dbReference type="NCBIfam" id="NF008277">
    <property type="entry name" value="PRK11055.1"/>
    <property type="match status" value="1"/>
</dbReference>
<dbReference type="InterPro" id="IPR047215">
    <property type="entry name" value="Galactose_mutarotase-like"/>
</dbReference>
<dbReference type="Gene3D" id="2.70.98.10">
    <property type="match status" value="1"/>
</dbReference>
<sequence length="351" mass="38178">MAQPSITAAPFGELPNGQTAQLFTLTSSTGLEVRITNYGGIVTHFFAPDRQGQPGDIVLGFGSLDGYLSDAYATANPYFGGLIGRFGNRIKEGRFTLDGQPYTLATNNGLNHLHGGMHGFNQQLWEAEMLVDLGPVLRLTYISPDGEEGYPGNLTVTVLYGLTADNSLRIDYTATTDRATPINLTNHSYFNLGADATPDILGHELTLHADRYTVVDDTLIPTGELRPVAGTPFDFTQAHTIGERIGQVPGGYDHNWVLRGEGFRTVAEVHEPTSGRTLEVRTDQPGIQFYAGNFLAGTLTGKQGRPYPKHGGFCLETQHFPDSPNQPTFPNTVLQPGEVFKSVTEYRCGVR</sequence>
<dbReference type="EMBL" id="LNAL01000008">
    <property type="protein sequence ID" value="KUG05817.1"/>
    <property type="molecule type" value="Genomic_DNA"/>
</dbReference>
<dbReference type="PROSITE" id="PS00545">
    <property type="entry name" value="ALDOSE_1_EPIMERASE"/>
    <property type="match status" value="1"/>
</dbReference>
<evidence type="ECO:0000256" key="10">
    <source>
        <dbReference type="ARBA" id="ARBA00022553"/>
    </source>
</evidence>
<dbReference type="Proteomes" id="UP000054223">
    <property type="component" value="Unassembled WGS sequence"/>
</dbReference>
<dbReference type="GO" id="GO:0004034">
    <property type="term" value="F:aldose 1-epimerase activity"/>
    <property type="evidence" value="ECO:0007669"/>
    <property type="project" value="UniProtKB-EC"/>
</dbReference>
<dbReference type="PANTHER" id="PTHR10091">
    <property type="entry name" value="ALDOSE-1-EPIMERASE"/>
    <property type="match status" value="1"/>
</dbReference>
<dbReference type="AlphaFoldDB" id="A0A9X0HH53"/>
<dbReference type="PANTHER" id="PTHR10091:SF0">
    <property type="entry name" value="GALACTOSE MUTAROTASE"/>
    <property type="match status" value="1"/>
</dbReference>
<dbReference type="GO" id="GO:0033499">
    <property type="term" value="P:galactose catabolic process via UDP-galactose, Leloir pathway"/>
    <property type="evidence" value="ECO:0007669"/>
    <property type="project" value="TreeGrafter"/>
</dbReference>
<accession>A0A9X0HH53</accession>
<comment type="pathway">
    <text evidence="4 14">Carbohydrate metabolism; hexose metabolism.</text>
</comment>
<feature type="active site" description="Proton acceptor" evidence="15">
    <location>
        <position position="316"/>
    </location>
</feature>
<evidence type="ECO:0000256" key="7">
    <source>
        <dbReference type="ARBA" id="ARBA00013185"/>
    </source>
</evidence>
<dbReference type="GO" id="GO:0030246">
    <property type="term" value="F:carbohydrate binding"/>
    <property type="evidence" value="ECO:0007669"/>
    <property type="project" value="InterPro"/>
</dbReference>
<proteinExistence type="inferred from homology"/>
<dbReference type="PIRSF" id="PIRSF005096">
    <property type="entry name" value="GALM"/>
    <property type="match status" value="1"/>
</dbReference>
<reference evidence="18 19" key="1">
    <citation type="submission" date="2015-11" db="EMBL/GenBank/DDBJ databases">
        <title>Solirubrum puertoriconensis gen. nov. an environmental bacteria isolated in Puerto Rico.</title>
        <authorList>
            <person name="Cuebas-Irizarry M.F."/>
            <person name="Montalvo-Rodriguez R."/>
        </authorList>
    </citation>
    <scope>NUCLEOTIDE SEQUENCE [LARGE SCALE GENOMIC DNA]</scope>
    <source>
        <strain evidence="18 19">MC1A</strain>
    </source>
</reference>
<dbReference type="GO" id="GO:0006006">
    <property type="term" value="P:glucose metabolic process"/>
    <property type="evidence" value="ECO:0007669"/>
    <property type="project" value="TreeGrafter"/>
</dbReference>
<keyword evidence="11" id="KW-0106">Calcium</keyword>
<evidence type="ECO:0000256" key="5">
    <source>
        <dbReference type="ARBA" id="ARBA00006206"/>
    </source>
</evidence>
<evidence type="ECO:0000256" key="4">
    <source>
        <dbReference type="ARBA" id="ARBA00005028"/>
    </source>
</evidence>
<keyword evidence="9" id="KW-0963">Cytoplasm</keyword>
<dbReference type="InterPro" id="IPR018052">
    <property type="entry name" value="Ald1_epimerase_CS"/>
</dbReference>
<dbReference type="CDD" id="cd09019">
    <property type="entry name" value="galactose_mutarotase_like"/>
    <property type="match status" value="1"/>
</dbReference>
<name>A0A9X0HH53_SOLP1</name>
<evidence type="ECO:0000313" key="19">
    <source>
        <dbReference type="Proteomes" id="UP000054223"/>
    </source>
</evidence>
<evidence type="ECO:0000256" key="16">
    <source>
        <dbReference type="PIRSR" id="PIRSR005096-2"/>
    </source>
</evidence>
<evidence type="ECO:0000313" key="18">
    <source>
        <dbReference type="EMBL" id="KUG05817.1"/>
    </source>
</evidence>
<keyword evidence="12 14" id="KW-0413">Isomerase</keyword>
<evidence type="ECO:0000256" key="15">
    <source>
        <dbReference type="PIRSR" id="PIRSR005096-1"/>
    </source>
</evidence>
<evidence type="ECO:0000256" key="11">
    <source>
        <dbReference type="ARBA" id="ARBA00022837"/>
    </source>
</evidence>
<evidence type="ECO:0000256" key="2">
    <source>
        <dbReference type="ARBA" id="ARBA00001913"/>
    </source>
</evidence>
<dbReference type="EC" id="5.1.3.3" evidence="7 14"/>
<evidence type="ECO:0000256" key="8">
    <source>
        <dbReference type="ARBA" id="ARBA00014165"/>
    </source>
</evidence>
<keyword evidence="10" id="KW-0597">Phosphoprotein</keyword>
<evidence type="ECO:0000256" key="1">
    <source>
        <dbReference type="ARBA" id="ARBA00001614"/>
    </source>
</evidence>
<evidence type="ECO:0000256" key="12">
    <source>
        <dbReference type="ARBA" id="ARBA00023235"/>
    </source>
</evidence>
<dbReference type="RefSeq" id="WP_059071511.1">
    <property type="nucleotide sequence ID" value="NZ_LNAL01000008.1"/>
</dbReference>
<evidence type="ECO:0000256" key="6">
    <source>
        <dbReference type="ARBA" id="ARBA00011245"/>
    </source>
</evidence>
<comment type="catalytic activity">
    <reaction evidence="1 14">
        <text>alpha-D-glucose = beta-D-glucose</text>
        <dbReference type="Rhea" id="RHEA:10264"/>
        <dbReference type="ChEBI" id="CHEBI:15903"/>
        <dbReference type="ChEBI" id="CHEBI:17925"/>
        <dbReference type="EC" id="5.1.3.3"/>
    </reaction>
</comment>